<gene>
    <name evidence="1" type="ORF">NDU88_009410</name>
</gene>
<accession>A0AAV7RYC3</accession>
<evidence type="ECO:0008006" key="3">
    <source>
        <dbReference type="Google" id="ProtNLM"/>
    </source>
</evidence>
<name>A0AAV7RYC3_PLEWA</name>
<sequence>MNLKASKSRRAGQPDLLMGDWVILKDRHPSWKFRSPFEPDFWVVEKVERTMITARWNGWHVPQNVSWFRRVVPPDGGADAWPQEGSKEDAVGEDVQAACLVEAWQHARPSTSYEQMGPPSAADCVQLTEAEVGSVAEAAGHRGARVVVQARRLARA</sequence>
<dbReference type="EMBL" id="JANPWB010000009">
    <property type="protein sequence ID" value="KAJ1156692.1"/>
    <property type="molecule type" value="Genomic_DNA"/>
</dbReference>
<comment type="caution">
    <text evidence="1">The sequence shown here is derived from an EMBL/GenBank/DDBJ whole genome shotgun (WGS) entry which is preliminary data.</text>
</comment>
<protein>
    <recommendedName>
        <fullName evidence="3">Murine leukemia virus integrase C-terminal domain-containing protein</fullName>
    </recommendedName>
</protein>
<dbReference type="AlphaFoldDB" id="A0AAV7RYC3"/>
<proteinExistence type="predicted"/>
<organism evidence="1 2">
    <name type="scientific">Pleurodeles waltl</name>
    <name type="common">Iberian ribbed newt</name>
    <dbReference type="NCBI Taxonomy" id="8319"/>
    <lineage>
        <taxon>Eukaryota</taxon>
        <taxon>Metazoa</taxon>
        <taxon>Chordata</taxon>
        <taxon>Craniata</taxon>
        <taxon>Vertebrata</taxon>
        <taxon>Euteleostomi</taxon>
        <taxon>Amphibia</taxon>
        <taxon>Batrachia</taxon>
        <taxon>Caudata</taxon>
        <taxon>Salamandroidea</taxon>
        <taxon>Salamandridae</taxon>
        <taxon>Pleurodelinae</taxon>
        <taxon>Pleurodeles</taxon>
    </lineage>
</organism>
<keyword evidence="2" id="KW-1185">Reference proteome</keyword>
<evidence type="ECO:0000313" key="2">
    <source>
        <dbReference type="Proteomes" id="UP001066276"/>
    </source>
</evidence>
<evidence type="ECO:0000313" key="1">
    <source>
        <dbReference type="EMBL" id="KAJ1156692.1"/>
    </source>
</evidence>
<dbReference type="Proteomes" id="UP001066276">
    <property type="component" value="Chromosome 5"/>
</dbReference>
<reference evidence="1" key="1">
    <citation type="journal article" date="2022" name="bioRxiv">
        <title>Sequencing and chromosome-scale assembly of the giantPleurodeles waltlgenome.</title>
        <authorList>
            <person name="Brown T."/>
            <person name="Elewa A."/>
            <person name="Iarovenko S."/>
            <person name="Subramanian E."/>
            <person name="Araus A.J."/>
            <person name="Petzold A."/>
            <person name="Susuki M."/>
            <person name="Suzuki K.-i.T."/>
            <person name="Hayashi T."/>
            <person name="Toyoda A."/>
            <person name="Oliveira C."/>
            <person name="Osipova E."/>
            <person name="Leigh N.D."/>
            <person name="Simon A."/>
            <person name="Yun M.H."/>
        </authorList>
    </citation>
    <scope>NUCLEOTIDE SEQUENCE</scope>
    <source>
        <strain evidence="1">20211129_DDA</strain>
        <tissue evidence="1">Liver</tissue>
    </source>
</reference>